<comment type="subcellular location">
    <subcellularLocation>
        <location evidence="1">Cell inner membrane</location>
        <topology evidence="1">Single-pass membrane protein</topology>
        <orientation evidence="1">Periplasmic side</orientation>
    </subcellularLocation>
</comment>
<dbReference type="Gene3D" id="3.40.30.10">
    <property type="entry name" value="Glutaredoxin"/>
    <property type="match status" value="1"/>
</dbReference>
<evidence type="ECO:0000313" key="8">
    <source>
        <dbReference type="EMBL" id="BBG30528.1"/>
    </source>
</evidence>
<evidence type="ECO:0000256" key="2">
    <source>
        <dbReference type="ARBA" id="ARBA00007758"/>
    </source>
</evidence>
<organism evidence="8 9">
    <name type="scientific">Zymobacter palmae</name>
    <dbReference type="NCBI Taxonomy" id="33074"/>
    <lineage>
        <taxon>Bacteria</taxon>
        <taxon>Pseudomonadati</taxon>
        <taxon>Pseudomonadota</taxon>
        <taxon>Gammaproteobacteria</taxon>
        <taxon>Oceanospirillales</taxon>
        <taxon>Halomonadaceae</taxon>
        <taxon>Zymobacter group</taxon>
        <taxon>Zymobacter</taxon>
    </lineage>
</organism>
<evidence type="ECO:0000256" key="4">
    <source>
        <dbReference type="ARBA" id="ARBA00023157"/>
    </source>
</evidence>
<keyword evidence="3" id="KW-0201">Cytochrome c-type biogenesis</keyword>
<keyword evidence="9" id="KW-1185">Reference proteome</keyword>
<evidence type="ECO:0000256" key="3">
    <source>
        <dbReference type="ARBA" id="ARBA00022748"/>
    </source>
</evidence>
<dbReference type="Proteomes" id="UP000267342">
    <property type="component" value="Chromosome"/>
</dbReference>
<dbReference type="KEGG" id="zpl:ZBT109_1778"/>
<dbReference type="InterPro" id="IPR013766">
    <property type="entry name" value="Thioredoxin_domain"/>
</dbReference>
<protein>
    <submittedName>
        <fullName evidence="8">Periplasmic protein thiol--disulphide oxidoreductase DsbE</fullName>
    </submittedName>
</protein>
<dbReference type="EMBL" id="AP018933">
    <property type="protein sequence ID" value="BBG30528.1"/>
    <property type="molecule type" value="Genomic_DNA"/>
</dbReference>
<dbReference type="InterPro" id="IPR013740">
    <property type="entry name" value="Redoxin"/>
</dbReference>
<dbReference type="PROSITE" id="PS51352">
    <property type="entry name" value="THIOREDOXIN_2"/>
    <property type="match status" value="1"/>
</dbReference>
<dbReference type="SUPFAM" id="SSF52833">
    <property type="entry name" value="Thioredoxin-like"/>
    <property type="match status" value="1"/>
</dbReference>
<keyword evidence="6" id="KW-1133">Transmembrane helix</keyword>
<evidence type="ECO:0000256" key="1">
    <source>
        <dbReference type="ARBA" id="ARBA00004383"/>
    </source>
</evidence>
<dbReference type="AlphaFoldDB" id="A0A348HFX6"/>
<feature type="domain" description="Thioredoxin" evidence="7">
    <location>
        <begin position="36"/>
        <end position="173"/>
    </location>
</feature>
<keyword evidence="5" id="KW-0676">Redox-active center</keyword>
<name>A0A348HFX6_9GAMM</name>
<dbReference type="GO" id="GO:0030288">
    <property type="term" value="C:outer membrane-bounded periplasmic space"/>
    <property type="evidence" value="ECO:0007669"/>
    <property type="project" value="InterPro"/>
</dbReference>
<dbReference type="CDD" id="cd03010">
    <property type="entry name" value="TlpA_like_DsbE"/>
    <property type="match status" value="1"/>
</dbReference>
<dbReference type="PROSITE" id="PS00194">
    <property type="entry name" value="THIOREDOXIN_1"/>
    <property type="match status" value="1"/>
</dbReference>
<comment type="similarity">
    <text evidence="2">Belongs to the thioredoxin family. DsbE subfamily.</text>
</comment>
<sequence length="179" mass="19977">MKTSQRWVWLPLIIFIALVIVLGVGLLTRQQDRPSARLATSFPAFSLPSLDRQTDKEGPELFDGQITLVNVWGSWCPSCEDEVPELLQLQREGVRIVGIAYRDERDDARGFLERHGNPYAANIMDADGSLSFDLGVYGAPETFIVDAHGVIRYHHAGALTEPLIDGQIRPLLQELAHET</sequence>
<dbReference type="NCBIfam" id="TIGR00385">
    <property type="entry name" value="dsbE"/>
    <property type="match status" value="1"/>
</dbReference>
<gene>
    <name evidence="8" type="ORF">ZBT109_1778</name>
</gene>
<proteinExistence type="inferred from homology"/>
<dbReference type="RefSeq" id="WP_027706036.1">
    <property type="nucleotide sequence ID" value="NZ_AP018933.1"/>
</dbReference>
<keyword evidence="6" id="KW-0472">Membrane</keyword>
<dbReference type="GO" id="GO:0017004">
    <property type="term" value="P:cytochrome complex assembly"/>
    <property type="evidence" value="ECO:0007669"/>
    <property type="project" value="UniProtKB-KW"/>
</dbReference>
<dbReference type="PANTHER" id="PTHR42852:SF6">
    <property type="entry name" value="THIOL:DISULFIDE INTERCHANGE PROTEIN DSBE"/>
    <property type="match status" value="1"/>
</dbReference>
<evidence type="ECO:0000259" key="7">
    <source>
        <dbReference type="PROSITE" id="PS51352"/>
    </source>
</evidence>
<reference evidence="8 9" key="1">
    <citation type="submission" date="2018-09" db="EMBL/GenBank/DDBJ databases">
        <title>Zymobacter palmae IAM14233 (=T109) whole genome analysis.</title>
        <authorList>
            <person name="Yanase H."/>
        </authorList>
    </citation>
    <scope>NUCLEOTIDE SEQUENCE [LARGE SCALE GENOMIC DNA]</scope>
    <source>
        <strain evidence="8 9">IAM14233</strain>
    </source>
</reference>
<dbReference type="GO" id="GO:0005886">
    <property type="term" value="C:plasma membrane"/>
    <property type="evidence" value="ECO:0007669"/>
    <property type="project" value="UniProtKB-SubCell"/>
</dbReference>
<dbReference type="OrthoDB" id="9799347at2"/>
<dbReference type="InterPro" id="IPR017937">
    <property type="entry name" value="Thioredoxin_CS"/>
</dbReference>
<dbReference type="InterPro" id="IPR036249">
    <property type="entry name" value="Thioredoxin-like_sf"/>
</dbReference>
<keyword evidence="4" id="KW-1015">Disulfide bond</keyword>
<accession>A0A348HFX6</accession>
<dbReference type="InterPro" id="IPR004799">
    <property type="entry name" value="Periplasmic_diS_OxRdtase_DsbE"/>
</dbReference>
<feature type="transmembrane region" description="Helical" evidence="6">
    <location>
        <begin position="6"/>
        <end position="27"/>
    </location>
</feature>
<dbReference type="InterPro" id="IPR050553">
    <property type="entry name" value="Thioredoxin_ResA/DsbE_sf"/>
</dbReference>
<dbReference type="GO" id="GO:0015036">
    <property type="term" value="F:disulfide oxidoreductase activity"/>
    <property type="evidence" value="ECO:0007669"/>
    <property type="project" value="InterPro"/>
</dbReference>
<evidence type="ECO:0000256" key="6">
    <source>
        <dbReference type="SAM" id="Phobius"/>
    </source>
</evidence>
<dbReference type="STRING" id="1123510.GCA_000620025_00962"/>
<evidence type="ECO:0000313" key="9">
    <source>
        <dbReference type="Proteomes" id="UP000267342"/>
    </source>
</evidence>
<dbReference type="Pfam" id="PF08534">
    <property type="entry name" value="Redoxin"/>
    <property type="match status" value="1"/>
</dbReference>
<evidence type="ECO:0000256" key="5">
    <source>
        <dbReference type="ARBA" id="ARBA00023284"/>
    </source>
</evidence>
<dbReference type="PANTHER" id="PTHR42852">
    <property type="entry name" value="THIOL:DISULFIDE INTERCHANGE PROTEIN DSBE"/>
    <property type="match status" value="1"/>
</dbReference>
<keyword evidence="6" id="KW-0812">Transmembrane</keyword>